<dbReference type="AlphaFoldDB" id="A0A820VNN6"/>
<comment type="caution">
    <text evidence="3">The sequence shown here is derived from an EMBL/GenBank/DDBJ whole genome shotgun (WGS) entry which is preliminary data.</text>
</comment>
<dbReference type="EMBL" id="CAJNYT010001464">
    <property type="protein sequence ID" value="CAF3411966.1"/>
    <property type="molecule type" value="Genomic_DNA"/>
</dbReference>
<reference evidence="3" key="1">
    <citation type="submission" date="2021-02" db="EMBL/GenBank/DDBJ databases">
        <authorList>
            <person name="Nowell W R."/>
        </authorList>
    </citation>
    <scope>NUCLEOTIDE SEQUENCE</scope>
</reference>
<name>A0A820VNN6_9BILA</name>
<dbReference type="EMBL" id="CAJOBR010000396">
    <property type="protein sequence ID" value="CAF4504573.1"/>
    <property type="molecule type" value="Genomic_DNA"/>
</dbReference>
<evidence type="ECO:0000313" key="5">
    <source>
        <dbReference type="Proteomes" id="UP000663848"/>
    </source>
</evidence>
<dbReference type="EMBL" id="CAJNYU010000861">
    <property type="protein sequence ID" value="CAF3394734.1"/>
    <property type="molecule type" value="Genomic_DNA"/>
</dbReference>
<sequence length="108" mass="12822">MASSNLPMTVTQQRYFVITATNFPNLLQRTRLLQELPEHHPQHVNDMSGSNESAYVDTRHFEERHEQLLYNTFRFELQEIIQAYLQRTRQPYPISLVFDFSGVPVQRL</sequence>
<dbReference type="Proteomes" id="UP000663872">
    <property type="component" value="Unassembled WGS sequence"/>
</dbReference>
<dbReference type="Proteomes" id="UP000663848">
    <property type="component" value="Unassembled WGS sequence"/>
</dbReference>
<evidence type="ECO:0000313" key="3">
    <source>
        <dbReference type="EMBL" id="CAF4504573.1"/>
    </source>
</evidence>
<evidence type="ECO:0000313" key="2">
    <source>
        <dbReference type="EMBL" id="CAF3411966.1"/>
    </source>
</evidence>
<dbReference type="Proteomes" id="UP000663862">
    <property type="component" value="Unassembled WGS sequence"/>
</dbReference>
<gene>
    <name evidence="1" type="ORF">FME351_LOCUS8489</name>
    <name evidence="2" type="ORF">GRG538_LOCUS10995</name>
    <name evidence="3" type="ORF">QYT958_LOCUS4965</name>
    <name evidence="4" type="ORF">TSG867_LOCUS27352</name>
</gene>
<protein>
    <submittedName>
        <fullName evidence="3">Uncharacterized protein</fullName>
    </submittedName>
</protein>
<evidence type="ECO:0000313" key="1">
    <source>
        <dbReference type="EMBL" id="CAF3394734.1"/>
    </source>
</evidence>
<organism evidence="3 5">
    <name type="scientific">Rotaria socialis</name>
    <dbReference type="NCBI Taxonomy" id="392032"/>
    <lineage>
        <taxon>Eukaryota</taxon>
        <taxon>Metazoa</taxon>
        <taxon>Spiralia</taxon>
        <taxon>Gnathifera</taxon>
        <taxon>Rotifera</taxon>
        <taxon>Eurotatoria</taxon>
        <taxon>Bdelloidea</taxon>
        <taxon>Philodinida</taxon>
        <taxon>Philodinidae</taxon>
        <taxon>Rotaria</taxon>
    </lineage>
</organism>
<proteinExistence type="predicted"/>
<evidence type="ECO:0000313" key="4">
    <source>
        <dbReference type="EMBL" id="CAF4593309.1"/>
    </source>
</evidence>
<dbReference type="Proteomes" id="UP000663869">
    <property type="component" value="Unassembled WGS sequence"/>
</dbReference>
<dbReference type="EMBL" id="CAJOBQ010003090">
    <property type="protein sequence ID" value="CAF4593309.1"/>
    <property type="molecule type" value="Genomic_DNA"/>
</dbReference>
<accession>A0A820VNN6</accession>